<feature type="domain" description="HTH araC/xylS-type" evidence="4">
    <location>
        <begin position="183"/>
        <end position="280"/>
    </location>
</feature>
<dbReference type="EMBL" id="BAAAZU010000041">
    <property type="protein sequence ID" value="GAA3934879.1"/>
    <property type="molecule type" value="Genomic_DNA"/>
</dbReference>
<evidence type="ECO:0000256" key="1">
    <source>
        <dbReference type="ARBA" id="ARBA00023015"/>
    </source>
</evidence>
<evidence type="ECO:0000313" key="5">
    <source>
        <dbReference type="EMBL" id="GAA3934879.1"/>
    </source>
</evidence>
<accession>A0ABP7N1X7</accession>
<dbReference type="SUPFAM" id="SSF46689">
    <property type="entry name" value="Homeodomain-like"/>
    <property type="match status" value="2"/>
</dbReference>
<proteinExistence type="predicted"/>
<dbReference type="PROSITE" id="PS01124">
    <property type="entry name" value="HTH_ARAC_FAMILY_2"/>
    <property type="match status" value="1"/>
</dbReference>
<dbReference type="Pfam" id="PF12852">
    <property type="entry name" value="Cupin_6"/>
    <property type="match status" value="1"/>
</dbReference>
<keyword evidence="2" id="KW-0238">DNA-binding</keyword>
<organism evidence="5 6">
    <name type="scientific">Luteimonas lutimaris</name>
    <dbReference type="NCBI Taxonomy" id="698645"/>
    <lineage>
        <taxon>Bacteria</taxon>
        <taxon>Pseudomonadati</taxon>
        <taxon>Pseudomonadota</taxon>
        <taxon>Gammaproteobacteria</taxon>
        <taxon>Lysobacterales</taxon>
        <taxon>Lysobacteraceae</taxon>
        <taxon>Luteimonas</taxon>
    </lineage>
</organism>
<dbReference type="InterPro" id="IPR009057">
    <property type="entry name" value="Homeodomain-like_sf"/>
</dbReference>
<protein>
    <submittedName>
        <fullName evidence="5">AraC family transcriptional regulator</fullName>
    </submittedName>
</protein>
<evidence type="ECO:0000259" key="4">
    <source>
        <dbReference type="PROSITE" id="PS01124"/>
    </source>
</evidence>
<dbReference type="Pfam" id="PF12833">
    <property type="entry name" value="HTH_18"/>
    <property type="match status" value="1"/>
</dbReference>
<dbReference type="PANTHER" id="PTHR46796:SF7">
    <property type="entry name" value="ARAC FAMILY TRANSCRIPTIONAL REGULATOR"/>
    <property type="match status" value="1"/>
</dbReference>
<sequence>MSLDRLEGVLRRFRVEVQLFHTGPLCGSESFDARPGRGFLHVLRGGGMDVQQTLPGQPRTLSLSEPTLLFYPAGAPHRFVPRAGAAAPLLTCAAVHFEGGTQHPLVAGLPPLVVLPLRAVDGLQASLDLLFDEADHVRCGHRLLADRLFEVVLIQLLRWLFDHAAQAHAGPGLIHALSDRRLARAIVAIHGQPGHAWTLDTLAAEAGMSRAAFTAAFRDHMGRSVGDYLSDYRVLVAKRELSLGRPVALVSDTLGYASPAAFTRMFKARAGQTPKQWAMRA</sequence>
<keyword evidence="6" id="KW-1185">Reference proteome</keyword>
<gene>
    <name evidence="5" type="ORF">GCM10022229_30760</name>
</gene>
<reference evidence="6" key="1">
    <citation type="journal article" date="2019" name="Int. J. Syst. Evol. Microbiol.">
        <title>The Global Catalogue of Microorganisms (GCM) 10K type strain sequencing project: providing services to taxonomists for standard genome sequencing and annotation.</title>
        <authorList>
            <consortium name="The Broad Institute Genomics Platform"/>
            <consortium name="The Broad Institute Genome Sequencing Center for Infectious Disease"/>
            <person name="Wu L."/>
            <person name="Ma J."/>
        </authorList>
    </citation>
    <scope>NUCLEOTIDE SEQUENCE [LARGE SCALE GENOMIC DNA]</scope>
    <source>
        <strain evidence="6">JCM 16916</strain>
    </source>
</reference>
<evidence type="ECO:0000256" key="2">
    <source>
        <dbReference type="ARBA" id="ARBA00023125"/>
    </source>
</evidence>
<dbReference type="PANTHER" id="PTHR46796">
    <property type="entry name" value="HTH-TYPE TRANSCRIPTIONAL ACTIVATOR RHAS-RELATED"/>
    <property type="match status" value="1"/>
</dbReference>
<evidence type="ECO:0000313" key="6">
    <source>
        <dbReference type="Proteomes" id="UP001501727"/>
    </source>
</evidence>
<dbReference type="Proteomes" id="UP001501727">
    <property type="component" value="Unassembled WGS sequence"/>
</dbReference>
<comment type="caution">
    <text evidence="5">The sequence shown here is derived from an EMBL/GenBank/DDBJ whole genome shotgun (WGS) entry which is preliminary data.</text>
</comment>
<name>A0ABP7N1X7_9GAMM</name>
<dbReference type="InterPro" id="IPR050204">
    <property type="entry name" value="AraC_XylS_family_regulators"/>
</dbReference>
<dbReference type="InterPro" id="IPR018060">
    <property type="entry name" value="HTH_AraC"/>
</dbReference>
<dbReference type="InterPro" id="IPR032783">
    <property type="entry name" value="AraC_lig"/>
</dbReference>
<dbReference type="SMART" id="SM00342">
    <property type="entry name" value="HTH_ARAC"/>
    <property type="match status" value="1"/>
</dbReference>
<dbReference type="Gene3D" id="1.10.10.60">
    <property type="entry name" value="Homeodomain-like"/>
    <property type="match status" value="1"/>
</dbReference>
<keyword evidence="3" id="KW-0804">Transcription</keyword>
<keyword evidence="1" id="KW-0805">Transcription regulation</keyword>
<evidence type="ECO:0000256" key="3">
    <source>
        <dbReference type="ARBA" id="ARBA00023163"/>
    </source>
</evidence>